<accession>A0A840N5A7</accession>
<dbReference type="Gene3D" id="3.40.50.2000">
    <property type="entry name" value="Glycogen Phosphorylase B"/>
    <property type="match status" value="1"/>
</dbReference>
<evidence type="ECO:0000313" key="1">
    <source>
        <dbReference type="EMBL" id="MBB5055243.1"/>
    </source>
</evidence>
<dbReference type="GO" id="GO:0016740">
    <property type="term" value="F:transferase activity"/>
    <property type="evidence" value="ECO:0007669"/>
    <property type="project" value="UniProtKB-KW"/>
</dbReference>
<reference evidence="1 2" key="1">
    <citation type="submission" date="2020-08" db="EMBL/GenBank/DDBJ databases">
        <title>Genomic Encyclopedia of Type Strains, Phase IV (KMG-IV): sequencing the most valuable type-strain genomes for metagenomic binning, comparative biology and taxonomic classification.</title>
        <authorList>
            <person name="Goeker M."/>
        </authorList>
    </citation>
    <scope>NUCLEOTIDE SEQUENCE [LARGE SCALE GENOMIC DNA]</scope>
    <source>
        <strain evidence="1 2">DSM 17498</strain>
    </source>
</reference>
<comment type="caution">
    <text evidence="1">The sequence shown here is derived from an EMBL/GenBank/DDBJ whole genome shotgun (WGS) entry which is preliminary data.</text>
</comment>
<dbReference type="AlphaFoldDB" id="A0A840N5A7"/>
<keyword evidence="1" id="KW-0808">Transferase</keyword>
<protein>
    <submittedName>
        <fullName evidence="1">Glycosyltransferase involved in cell wall biosynthesis</fullName>
    </submittedName>
</protein>
<gene>
    <name evidence="1" type="ORF">HNQ36_005254</name>
</gene>
<sequence length="139" mass="15498">MDLPEHQPIFDTFLSIPLVSISNAQRRPVQKARWIDTIYHGLPENLLTPKLKTPSYLAFLGRISPEKRLDRAIHIAERCGLPIKIAAKVDVADLGYFRNGIRPLLEKKHVEFIGEISDAEKSDFLSGAIALIGQNPSAS</sequence>
<evidence type="ECO:0000313" key="2">
    <source>
        <dbReference type="Proteomes" id="UP000521227"/>
    </source>
</evidence>
<proteinExistence type="predicted"/>
<dbReference type="EMBL" id="JACHIJ010000013">
    <property type="protein sequence ID" value="MBB5055243.1"/>
    <property type="molecule type" value="Genomic_DNA"/>
</dbReference>
<dbReference type="Proteomes" id="UP000521227">
    <property type="component" value="Unassembled WGS sequence"/>
</dbReference>
<dbReference type="SUPFAM" id="SSF53756">
    <property type="entry name" value="UDP-Glycosyltransferase/glycogen phosphorylase"/>
    <property type="match status" value="1"/>
</dbReference>
<organism evidence="1 2">
    <name type="scientific">Afipia massiliensis</name>
    <dbReference type="NCBI Taxonomy" id="211460"/>
    <lineage>
        <taxon>Bacteria</taxon>
        <taxon>Pseudomonadati</taxon>
        <taxon>Pseudomonadota</taxon>
        <taxon>Alphaproteobacteria</taxon>
        <taxon>Hyphomicrobiales</taxon>
        <taxon>Nitrobacteraceae</taxon>
        <taxon>Afipia</taxon>
    </lineage>
</organism>
<name>A0A840N5A7_9BRAD</name>